<dbReference type="AlphaFoldDB" id="A0A8D0E7P7"/>
<protein>
    <recommendedName>
        <fullName evidence="2">Sperm microtubule inner protein 1 C-terminal domain-containing protein</fullName>
    </recommendedName>
</protein>
<reference evidence="3" key="2">
    <citation type="submission" date="2025-09" db="UniProtKB">
        <authorList>
            <consortium name="Ensembl"/>
        </authorList>
    </citation>
    <scope>IDENTIFICATION</scope>
</reference>
<evidence type="ECO:0000259" key="2">
    <source>
        <dbReference type="Pfam" id="PF22589"/>
    </source>
</evidence>
<reference evidence="3" key="1">
    <citation type="submission" date="2025-08" db="UniProtKB">
        <authorList>
            <consortium name="Ensembl"/>
        </authorList>
    </citation>
    <scope>IDENTIFICATION</scope>
</reference>
<proteinExistence type="predicted"/>
<dbReference type="PANTHER" id="PTHR35826:SF5">
    <property type="entry name" value="GENE 45521-RELATED"/>
    <property type="match status" value="1"/>
</dbReference>
<feature type="region of interest" description="Disordered" evidence="1">
    <location>
        <begin position="53"/>
        <end position="89"/>
    </location>
</feature>
<sequence length="181" mass="21109">MKGLLTTQQQDAWRELINKEAFYRVTWKAKYGHKYPLRGVEHGISRKKGFLPAICPSQEGPSSPRCQNRAAPKAEEGQQLLGEKGAPSCEEEALREMRAPTPQTTRLLYQGFSHEGQGRLHYLKERQMKSPEEKFYYPTLSSWEYGWRLAPWSSRMLKVMKWKKRKSHSESIPMHLLAFLE</sequence>
<organism evidence="3 4">
    <name type="scientific">Salvator merianae</name>
    <name type="common">Argentine black and white tegu</name>
    <name type="synonym">Tupinambis merianae</name>
    <dbReference type="NCBI Taxonomy" id="96440"/>
    <lineage>
        <taxon>Eukaryota</taxon>
        <taxon>Metazoa</taxon>
        <taxon>Chordata</taxon>
        <taxon>Craniata</taxon>
        <taxon>Vertebrata</taxon>
        <taxon>Euteleostomi</taxon>
        <taxon>Lepidosauria</taxon>
        <taxon>Squamata</taxon>
        <taxon>Bifurcata</taxon>
        <taxon>Unidentata</taxon>
        <taxon>Episquamata</taxon>
        <taxon>Laterata</taxon>
        <taxon>Teiioidea</taxon>
        <taxon>Teiidae</taxon>
        <taxon>Salvator</taxon>
    </lineage>
</organism>
<dbReference type="Pfam" id="PF22589">
    <property type="entry name" value="SPMIP1"/>
    <property type="match status" value="1"/>
</dbReference>
<accession>A0A8D0E7P7</accession>
<feature type="domain" description="Sperm microtubule inner protein 1 C-terminal" evidence="2">
    <location>
        <begin position="68"/>
        <end position="154"/>
    </location>
</feature>
<keyword evidence="4" id="KW-1185">Reference proteome</keyword>
<dbReference type="Proteomes" id="UP000694421">
    <property type="component" value="Unplaced"/>
</dbReference>
<dbReference type="PANTHER" id="PTHR35826">
    <property type="entry name" value="PROTEIN ATP6V1FNB-LIKE"/>
    <property type="match status" value="1"/>
</dbReference>
<evidence type="ECO:0000256" key="1">
    <source>
        <dbReference type="SAM" id="MobiDB-lite"/>
    </source>
</evidence>
<evidence type="ECO:0000313" key="4">
    <source>
        <dbReference type="Proteomes" id="UP000694421"/>
    </source>
</evidence>
<dbReference type="Ensembl" id="ENSSMRT00000031957.1">
    <property type="protein sequence ID" value="ENSSMRP00000027349.1"/>
    <property type="gene ID" value="ENSSMRG00000021090.1"/>
</dbReference>
<dbReference type="OMA" id="QYLKERM"/>
<dbReference type="InterPro" id="IPR054323">
    <property type="entry name" value="SPMIP1_C"/>
</dbReference>
<evidence type="ECO:0000313" key="3">
    <source>
        <dbReference type="Ensembl" id="ENSSMRP00000027349.1"/>
    </source>
</evidence>
<dbReference type="GeneTree" id="ENSGT00390000003224"/>
<name>A0A8D0E7P7_SALMN</name>